<protein>
    <recommendedName>
        <fullName evidence="4">Integral membrane protein</fullName>
    </recommendedName>
</protein>
<name>A0ABZ2LX09_9BACT</name>
<keyword evidence="3" id="KW-1185">Reference proteome</keyword>
<reference evidence="2 3" key="1">
    <citation type="submission" date="2021-12" db="EMBL/GenBank/DDBJ databases">
        <title>Discovery of the Pendulisporaceae a myxobacterial family with distinct sporulation behavior and unique specialized metabolism.</title>
        <authorList>
            <person name="Garcia R."/>
            <person name="Popoff A."/>
            <person name="Bader C.D."/>
            <person name="Loehr J."/>
            <person name="Walesch S."/>
            <person name="Walt C."/>
            <person name="Boldt J."/>
            <person name="Bunk B."/>
            <person name="Haeckl F.J.F.P.J."/>
            <person name="Gunesch A.P."/>
            <person name="Birkelbach J."/>
            <person name="Nuebel U."/>
            <person name="Pietschmann T."/>
            <person name="Bach T."/>
            <person name="Mueller R."/>
        </authorList>
    </citation>
    <scope>NUCLEOTIDE SEQUENCE [LARGE SCALE GENOMIC DNA]</scope>
    <source>
        <strain evidence="2 3">MSr11954</strain>
    </source>
</reference>
<accession>A0ABZ2LX09</accession>
<dbReference type="EMBL" id="CP089984">
    <property type="protein sequence ID" value="WXB15275.1"/>
    <property type="molecule type" value="Genomic_DNA"/>
</dbReference>
<feature type="transmembrane region" description="Helical" evidence="1">
    <location>
        <begin position="48"/>
        <end position="68"/>
    </location>
</feature>
<gene>
    <name evidence="2" type="ORF">LZC94_46575</name>
</gene>
<evidence type="ECO:0000313" key="2">
    <source>
        <dbReference type="EMBL" id="WXB15275.1"/>
    </source>
</evidence>
<evidence type="ECO:0000313" key="3">
    <source>
        <dbReference type="Proteomes" id="UP001370348"/>
    </source>
</evidence>
<proteinExistence type="predicted"/>
<dbReference type="RefSeq" id="WP_394824900.1">
    <property type="nucleotide sequence ID" value="NZ_CP089984.1"/>
</dbReference>
<organism evidence="2 3">
    <name type="scientific">Pendulispora albinea</name>
    <dbReference type="NCBI Taxonomy" id="2741071"/>
    <lineage>
        <taxon>Bacteria</taxon>
        <taxon>Pseudomonadati</taxon>
        <taxon>Myxococcota</taxon>
        <taxon>Myxococcia</taxon>
        <taxon>Myxococcales</taxon>
        <taxon>Sorangiineae</taxon>
        <taxon>Pendulisporaceae</taxon>
        <taxon>Pendulispora</taxon>
    </lineage>
</organism>
<feature type="transmembrane region" description="Helical" evidence="1">
    <location>
        <begin position="6"/>
        <end position="27"/>
    </location>
</feature>
<keyword evidence="1" id="KW-0472">Membrane</keyword>
<dbReference type="Proteomes" id="UP001370348">
    <property type="component" value="Chromosome"/>
</dbReference>
<feature type="transmembrane region" description="Helical" evidence="1">
    <location>
        <begin position="115"/>
        <end position="136"/>
    </location>
</feature>
<keyword evidence="1" id="KW-0812">Transmembrane</keyword>
<keyword evidence="1" id="KW-1133">Transmembrane helix</keyword>
<sequence length="139" mass="14956">MSSSVFFATMSSGVFLLVGLISGVWKFRAIMASAEHRAPTYVDIAHRASLMYSFAALVLGKLAESSALPEAVNVGAVAVPVFFFAVAIGTYIRLGFTRETDNQYERRTFTTTTGTWLLAIGELAGVVVLLVGFVLGRLQ</sequence>
<evidence type="ECO:0008006" key="4">
    <source>
        <dbReference type="Google" id="ProtNLM"/>
    </source>
</evidence>
<evidence type="ECO:0000256" key="1">
    <source>
        <dbReference type="SAM" id="Phobius"/>
    </source>
</evidence>
<feature type="transmembrane region" description="Helical" evidence="1">
    <location>
        <begin position="74"/>
        <end position="94"/>
    </location>
</feature>